<gene>
    <name evidence="9" type="ORF">LZZ85_26110</name>
</gene>
<proteinExistence type="inferred from homology"/>
<dbReference type="RefSeq" id="WP_237876635.1">
    <property type="nucleotide sequence ID" value="NZ_JAKLTR010000026.1"/>
</dbReference>
<keyword evidence="2 6" id="KW-0805">Transcription regulation</keyword>
<dbReference type="NCBIfam" id="TIGR02937">
    <property type="entry name" value="sigma70-ECF"/>
    <property type="match status" value="1"/>
</dbReference>
<evidence type="ECO:0000259" key="7">
    <source>
        <dbReference type="Pfam" id="PF04542"/>
    </source>
</evidence>
<reference evidence="9" key="1">
    <citation type="submission" date="2022-01" db="EMBL/GenBank/DDBJ databases">
        <authorList>
            <person name="Jo J.-H."/>
            <person name="Im W.-T."/>
        </authorList>
    </citation>
    <scope>NUCLEOTIDE SEQUENCE</scope>
    <source>
        <strain evidence="9">NA20</strain>
    </source>
</reference>
<evidence type="ECO:0000256" key="1">
    <source>
        <dbReference type="ARBA" id="ARBA00010641"/>
    </source>
</evidence>
<feature type="domain" description="RNA polymerase sigma-70 region 2" evidence="7">
    <location>
        <begin position="15"/>
        <end position="81"/>
    </location>
</feature>
<dbReference type="PROSITE" id="PS01063">
    <property type="entry name" value="SIGMA70_ECF"/>
    <property type="match status" value="1"/>
</dbReference>
<dbReference type="SUPFAM" id="SSF88659">
    <property type="entry name" value="Sigma3 and sigma4 domains of RNA polymerase sigma factors"/>
    <property type="match status" value="1"/>
</dbReference>
<dbReference type="InterPro" id="IPR000838">
    <property type="entry name" value="RNA_pol_sigma70_ECF_CS"/>
</dbReference>
<dbReference type="InterPro" id="IPR007627">
    <property type="entry name" value="RNA_pol_sigma70_r2"/>
</dbReference>
<dbReference type="CDD" id="cd06171">
    <property type="entry name" value="Sigma70_r4"/>
    <property type="match status" value="1"/>
</dbReference>
<accession>A0ABS9KZN0</accession>
<evidence type="ECO:0000256" key="4">
    <source>
        <dbReference type="ARBA" id="ARBA00023125"/>
    </source>
</evidence>
<evidence type="ECO:0000313" key="10">
    <source>
        <dbReference type="Proteomes" id="UP001165367"/>
    </source>
</evidence>
<evidence type="ECO:0000256" key="5">
    <source>
        <dbReference type="ARBA" id="ARBA00023163"/>
    </source>
</evidence>
<dbReference type="InterPro" id="IPR039425">
    <property type="entry name" value="RNA_pol_sigma-70-like"/>
</dbReference>
<dbReference type="Gene3D" id="1.10.1740.10">
    <property type="match status" value="1"/>
</dbReference>
<evidence type="ECO:0000313" key="9">
    <source>
        <dbReference type="EMBL" id="MCG2617802.1"/>
    </source>
</evidence>
<dbReference type="Pfam" id="PF04542">
    <property type="entry name" value="Sigma70_r2"/>
    <property type="match status" value="1"/>
</dbReference>
<keyword evidence="5 6" id="KW-0804">Transcription</keyword>
<evidence type="ECO:0000256" key="6">
    <source>
        <dbReference type="RuleBase" id="RU000716"/>
    </source>
</evidence>
<dbReference type="InterPro" id="IPR036388">
    <property type="entry name" value="WH-like_DNA-bd_sf"/>
</dbReference>
<dbReference type="Gene3D" id="1.10.10.10">
    <property type="entry name" value="Winged helix-like DNA-binding domain superfamily/Winged helix DNA-binding domain"/>
    <property type="match status" value="1"/>
</dbReference>
<dbReference type="SUPFAM" id="SSF88946">
    <property type="entry name" value="Sigma2 domain of RNA polymerase sigma factors"/>
    <property type="match status" value="1"/>
</dbReference>
<dbReference type="EMBL" id="JAKLTR010000026">
    <property type="protein sequence ID" value="MCG2617802.1"/>
    <property type="molecule type" value="Genomic_DNA"/>
</dbReference>
<dbReference type="Pfam" id="PF08281">
    <property type="entry name" value="Sigma70_r4_2"/>
    <property type="match status" value="1"/>
</dbReference>
<evidence type="ECO:0000259" key="8">
    <source>
        <dbReference type="Pfam" id="PF08281"/>
    </source>
</evidence>
<dbReference type="InterPro" id="IPR014284">
    <property type="entry name" value="RNA_pol_sigma-70_dom"/>
</dbReference>
<evidence type="ECO:0000256" key="3">
    <source>
        <dbReference type="ARBA" id="ARBA00023082"/>
    </source>
</evidence>
<dbReference type="Proteomes" id="UP001165367">
    <property type="component" value="Unassembled WGS sequence"/>
</dbReference>
<comment type="caution">
    <text evidence="9">The sequence shown here is derived from an EMBL/GenBank/DDBJ whole genome shotgun (WGS) entry which is preliminary data.</text>
</comment>
<evidence type="ECO:0000256" key="2">
    <source>
        <dbReference type="ARBA" id="ARBA00023015"/>
    </source>
</evidence>
<feature type="domain" description="RNA polymerase sigma factor 70 region 4 type 2" evidence="8">
    <location>
        <begin position="111"/>
        <end position="162"/>
    </location>
</feature>
<keyword evidence="10" id="KW-1185">Reference proteome</keyword>
<dbReference type="InterPro" id="IPR013325">
    <property type="entry name" value="RNA_pol_sigma_r2"/>
</dbReference>
<keyword evidence="4 6" id="KW-0238">DNA-binding</keyword>
<protein>
    <recommendedName>
        <fullName evidence="6">RNA polymerase sigma factor</fullName>
    </recommendedName>
</protein>
<sequence>MEQCIKGDKTAYRLLYERYARAMYNTAYRITNNTADAEDILQEAFIDAFQQITSFRQQSTFGAWLKQIVVFKSVSLIKKRRLMLVDIEPVNLEMPEEEELDEETVAMNVNAIKTALQSLPDGYRAVLTLYLLEGYDQEEIANIMQVAPSTVRTQYIRGKQKLVGLLQKRENV</sequence>
<dbReference type="PANTHER" id="PTHR43133:SF8">
    <property type="entry name" value="RNA POLYMERASE SIGMA FACTOR HI_1459-RELATED"/>
    <property type="match status" value="1"/>
</dbReference>
<comment type="similarity">
    <text evidence="1 6">Belongs to the sigma-70 factor family. ECF subfamily.</text>
</comment>
<dbReference type="PANTHER" id="PTHR43133">
    <property type="entry name" value="RNA POLYMERASE ECF-TYPE SIGMA FACTO"/>
    <property type="match status" value="1"/>
</dbReference>
<name>A0ABS9KZN0_9BACT</name>
<organism evidence="9 10">
    <name type="scientific">Terrimonas ginsenosidimutans</name>
    <dbReference type="NCBI Taxonomy" id="2908004"/>
    <lineage>
        <taxon>Bacteria</taxon>
        <taxon>Pseudomonadati</taxon>
        <taxon>Bacteroidota</taxon>
        <taxon>Chitinophagia</taxon>
        <taxon>Chitinophagales</taxon>
        <taxon>Chitinophagaceae</taxon>
        <taxon>Terrimonas</taxon>
    </lineage>
</organism>
<dbReference type="InterPro" id="IPR013249">
    <property type="entry name" value="RNA_pol_sigma70_r4_t2"/>
</dbReference>
<keyword evidence="3 6" id="KW-0731">Sigma factor</keyword>
<dbReference type="InterPro" id="IPR013324">
    <property type="entry name" value="RNA_pol_sigma_r3/r4-like"/>
</dbReference>